<proteinExistence type="predicted"/>
<dbReference type="CDD" id="cd02966">
    <property type="entry name" value="TlpA_like_family"/>
    <property type="match status" value="1"/>
</dbReference>
<dbReference type="InterPro" id="IPR013766">
    <property type="entry name" value="Thioredoxin_domain"/>
</dbReference>
<dbReference type="Proteomes" id="UP001239782">
    <property type="component" value="Chromosome"/>
</dbReference>
<dbReference type="Pfam" id="PF00578">
    <property type="entry name" value="AhpC-TSA"/>
    <property type="match status" value="1"/>
</dbReference>
<feature type="domain" description="Thioredoxin" evidence="1">
    <location>
        <begin position="14"/>
        <end position="162"/>
    </location>
</feature>
<dbReference type="EMBL" id="CP133548">
    <property type="protein sequence ID" value="WMS87423.1"/>
    <property type="molecule type" value="Genomic_DNA"/>
</dbReference>
<dbReference type="InterPro" id="IPR000866">
    <property type="entry name" value="AhpC/TSA"/>
</dbReference>
<dbReference type="PANTHER" id="PTHR42852:SF13">
    <property type="entry name" value="PROTEIN DIPZ"/>
    <property type="match status" value="1"/>
</dbReference>
<dbReference type="GO" id="GO:0016209">
    <property type="term" value="F:antioxidant activity"/>
    <property type="evidence" value="ECO:0007669"/>
    <property type="project" value="InterPro"/>
</dbReference>
<dbReference type="PANTHER" id="PTHR42852">
    <property type="entry name" value="THIOL:DISULFIDE INTERCHANGE PROTEIN DSBE"/>
    <property type="match status" value="1"/>
</dbReference>
<dbReference type="SUPFAM" id="SSF52833">
    <property type="entry name" value="Thioredoxin-like"/>
    <property type="match status" value="1"/>
</dbReference>
<evidence type="ECO:0000313" key="2">
    <source>
        <dbReference type="EMBL" id="WMS87423.1"/>
    </source>
</evidence>
<gene>
    <name evidence="2" type="ORF">Q9312_00495</name>
</gene>
<dbReference type="InterPro" id="IPR050553">
    <property type="entry name" value="Thioredoxin_ResA/DsbE_sf"/>
</dbReference>
<evidence type="ECO:0000313" key="3">
    <source>
        <dbReference type="Proteomes" id="UP001239782"/>
    </source>
</evidence>
<dbReference type="PROSITE" id="PS51352">
    <property type="entry name" value="THIOREDOXIN_2"/>
    <property type="match status" value="1"/>
</dbReference>
<organism evidence="2 3">
    <name type="scientific">Pleionea litopenaei</name>
    <dbReference type="NCBI Taxonomy" id="3070815"/>
    <lineage>
        <taxon>Bacteria</taxon>
        <taxon>Pseudomonadati</taxon>
        <taxon>Pseudomonadota</taxon>
        <taxon>Gammaproteobacteria</taxon>
        <taxon>Oceanospirillales</taxon>
        <taxon>Pleioneaceae</taxon>
        <taxon>Pleionea</taxon>
    </lineage>
</organism>
<sequence length="162" mass="18882">MLLSNKYRTNTGLLLILLSFFSLKGCEQYDYNSQFYLLSGEQKALSDYRGEWLLINFWAEWCRPCLEEIPDLNQLHQKKDALNLSVLAVSYEPEANERLLSAKQRFNMEYPMMATDPEPRVPFTRPNKLPAFYLVTPQGEITGPFYGKESLQEVEQRIQATE</sequence>
<dbReference type="AlphaFoldDB" id="A0AA51RTL2"/>
<dbReference type="Gene3D" id="3.40.30.10">
    <property type="entry name" value="Glutaredoxin"/>
    <property type="match status" value="1"/>
</dbReference>
<reference evidence="2 3" key="1">
    <citation type="submission" date="2023-08" db="EMBL/GenBank/DDBJ databases">
        <title>Pleionea litopenaei sp. nov., isolated from stomach of juvenile Litopenaeus vannamei.</title>
        <authorList>
            <person name="Rho A.M."/>
            <person name="Hwang C.Y."/>
        </authorList>
    </citation>
    <scope>NUCLEOTIDE SEQUENCE [LARGE SCALE GENOMIC DNA]</scope>
    <source>
        <strain evidence="2 3">HL-JVS1</strain>
    </source>
</reference>
<dbReference type="GO" id="GO:0016491">
    <property type="term" value="F:oxidoreductase activity"/>
    <property type="evidence" value="ECO:0007669"/>
    <property type="project" value="InterPro"/>
</dbReference>
<keyword evidence="3" id="KW-1185">Reference proteome</keyword>
<protein>
    <submittedName>
        <fullName evidence="2">TlpA disulfide reductase family protein</fullName>
    </submittedName>
</protein>
<dbReference type="KEGG" id="plei:Q9312_00495"/>
<name>A0AA51RTL2_9GAMM</name>
<dbReference type="RefSeq" id="WP_309202566.1">
    <property type="nucleotide sequence ID" value="NZ_CP133548.1"/>
</dbReference>
<dbReference type="InterPro" id="IPR036249">
    <property type="entry name" value="Thioredoxin-like_sf"/>
</dbReference>
<evidence type="ECO:0000259" key="1">
    <source>
        <dbReference type="PROSITE" id="PS51352"/>
    </source>
</evidence>
<accession>A0AA51RTL2</accession>